<dbReference type="EMBL" id="VSSQ01002936">
    <property type="protein sequence ID" value="MPM18197.1"/>
    <property type="molecule type" value="Genomic_DNA"/>
</dbReference>
<organism evidence="1">
    <name type="scientific">bioreactor metagenome</name>
    <dbReference type="NCBI Taxonomy" id="1076179"/>
    <lineage>
        <taxon>unclassified sequences</taxon>
        <taxon>metagenomes</taxon>
        <taxon>ecological metagenomes</taxon>
    </lineage>
</organism>
<proteinExistence type="predicted"/>
<gene>
    <name evidence="1" type="ORF">SDC9_64603</name>
</gene>
<dbReference type="AlphaFoldDB" id="A0A644XQF0"/>
<name>A0A644XQF0_9ZZZZ</name>
<sequence>MFFHPRVLRNRLQPHAEADHKNVGAHVMGAGIPDSFPGPRFEISVAGDQVGVGQIQGPVVLRVAEADGQELTVSRGNLIVKGRQGHGFLVVGVPKPPGPLGGMFVFEADLVPPDAAPVFRREGPGGQYAQKRLVEREGQGFIAVPAGVDGPGLHIELRGKLPADAEHVHLREGEVHVPTRGVRPHEPLGGRCPRKGQLHPAPVVETYPRRLVHPVVEPHVPSEGDVVSLEPEVDIRRRM</sequence>
<accession>A0A644XQF0</accession>
<evidence type="ECO:0000313" key="1">
    <source>
        <dbReference type="EMBL" id="MPM18197.1"/>
    </source>
</evidence>
<reference evidence="1" key="1">
    <citation type="submission" date="2019-08" db="EMBL/GenBank/DDBJ databases">
        <authorList>
            <person name="Kucharzyk K."/>
            <person name="Murdoch R.W."/>
            <person name="Higgins S."/>
            <person name="Loffler F."/>
        </authorList>
    </citation>
    <scope>NUCLEOTIDE SEQUENCE</scope>
</reference>
<protein>
    <submittedName>
        <fullName evidence="1">Uncharacterized protein</fullName>
    </submittedName>
</protein>
<comment type="caution">
    <text evidence="1">The sequence shown here is derived from an EMBL/GenBank/DDBJ whole genome shotgun (WGS) entry which is preliminary data.</text>
</comment>